<dbReference type="PROSITE" id="PS50994">
    <property type="entry name" value="INTEGRASE"/>
    <property type="match status" value="1"/>
</dbReference>
<evidence type="ECO:0000256" key="1">
    <source>
        <dbReference type="ARBA" id="ARBA00022722"/>
    </source>
</evidence>
<dbReference type="GO" id="GO:0003887">
    <property type="term" value="F:DNA-directed DNA polymerase activity"/>
    <property type="evidence" value="ECO:0007669"/>
    <property type="project" value="UniProtKB-KW"/>
</dbReference>
<dbReference type="SUPFAM" id="SSF53098">
    <property type="entry name" value="Ribonuclease H-like"/>
    <property type="match status" value="1"/>
</dbReference>
<dbReference type="GO" id="GO:0046872">
    <property type="term" value="F:metal ion binding"/>
    <property type="evidence" value="ECO:0007669"/>
    <property type="project" value="UniProtKB-KW"/>
</dbReference>
<keyword evidence="8" id="KW-0548">Nucleotidyltransferase</keyword>
<dbReference type="Proteomes" id="UP000054636">
    <property type="component" value="Unassembled WGS sequence"/>
</dbReference>
<evidence type="ECO:0000313" key="13">
    <source>
        <dbReference type="Proteomes" id="UP000054636"/>
    </source>
</evidence>
<dbReference type="GO" id="GO:0016787">
    <property type="term" value="F:hydrolase activity"/>
    <property type="evidence" value="ECO:0007669"/>
    <property type="project" value="UniProtKB-KW"/>
</dbReference>
<gene>
    <name evidence="12" type="ORF">AM588_10000413</name>
</gene>
<evidence type="ECO:0000256" key="7">
    <source>
        <dbReference type="ARBA" id="ARBA00022918"/>
    </source>
</evidence>
<proteinExistence type="predicted"/>
<evidence type="ECO:0000256" key="5">
    <source>
        <dbReference type="ARBA" id="ARBA00022842"/>
    </source>
</evidence>
<keyword evidence="5" id="KW-0460">Magnesium</keyword>
<evidence type="ECO:0000256" key="2">
    <source>
        <dbReference type="ARBA" id="ARBA00022723"/>
    </source>
</evidence>
<feature type="domain" description="Integrase catalytic" evidence="11">
    <location>
        <begin position="499"/>
        <end position="604"/>
    </location>
</feature>
<evidence type="ECO:0000256" key="9">
    <source>
        <dbReference type="ARBA" id="ARBA00023172"/>
    </source>
</evidence>
<keyword evidence="2" id="KW-0479">Metal-binding</keyword>
<dbReference type="GO" id="GO:0003676">
    <property type="term" value="F:nucleic acid binding"/>
    <property type="evidence" value="ECO:0007669"/>
    <property type="project" value="InterPro"/>
</dbReference>
<keyword evidence="8" id="KW-0239">DNA-directed DNA polymerase</keyword>
<reference evidence="12 13" key="1">
    <citation type="submission" date="2015-11" db="EMBL/GenBank/DDBJ databases">
        <title>Genomes and virulence difference between two physiological races of Phytophthora nicotianae.</title>
        <authorList>
            <person name="Liu H."/>
            <person name="Ma X."/>
            <person name="Yu H."/>
            <person name="Fang D."/>
            <person name="Li Y."/>
            <person name="Wang X."/>
            <person name="Wang W."/>
            <person name="Dong Y."/>
            <person name="Xiao B."/>
        </authorList>
    </citation>
    <scope>NUCLEOTIDE SEQUENCE [LARGE SCALE GENOMIC DNA]</scope>
    <source>
        <strain evidence="13">race 1</strain>
    </source>
</reference>
<protein>
    <recommendedName>
        <fullName evidence="11">Integrase catalytic domain-containing protein</fullName>
    </recommendedName>
</protein>
<dbReference type="InterPro" id="IPR039537">
    <property type="entry name" value="Retrotran_Ty1/copia-like"/>
</dbReference>
<evidence type="ECO:0000256" key="10">
    <source>
        <dbReference type="SAM" id="MobiDB-lite"/>
    </source>
</evidence>
<keyword evidence="6" id="KW-0229">DNA integration</keyword>
<name>A0A0W8CEL7_PHYNI</name>
<comment type="caution">
    <text evidence="12">The sequence shown here is derived from an EMBL/GenBank/DDBJ whole genome shotgun (WGS) entry which is preliminary data.</text>
</comment>
<dbReference type="InterPro" id="IPR001584">
    <property type="entry name" value="Integrase_cat-core"/>
</dbReference>
<dbReference type="InterPro" id="IPR025724">
    <property type="entry name" value="GAG-pre-integrase_dom"/>
</dbReference>
<evidence type="ECO:0000313" key="12">
    <source>
        <dbReference type="EMBL" id="KUF82607.1"/>
    </source>
</evidence>
<dbReference type="EMBL" id="LNFP01002734">
    <property type="protein sequence ID" value="KUF82607.1"/>
    <property type="molecule type" value="Genomic_DNA"/>
</dbReference>
<keyword evidence="8" id="KW-0808">Transferase</keyword>
<evidence type="ECO:0000259" key="11">
    <source>
        <dbReference type="PROSITE" id="PS50994"/>
    </source>
</evidence>
<accession>A0A0W8CEL7</accession>
<keyword evidence="3" id="KW-0255">Endonuclease</keyword>
<feature type="compositionally biased region" description="Low complexity" evidence="10">
    <location>
        <begin position="223"/>
        <end position="232"/>
    </location>
</feature>
<dbReference type="Pfam" id="PF13976">
    <property type="entry name" value="gag_pre-integrs"/>
    <property type="match status" value="1"/>
</dbReference>
<dbReference type="PANTHER" id="PTHR42648">
    <property type="entry name" value="TRANSPOSASE, PUTATIVE-RELATED"/>
    <property type="match status" value="1"/>
</dbReference>
<evidence type="ECO:0000256" key="4">
    <source>
        <dbReference type="ARBA" id="ARBA00022801"/>
    </source>
</evidence>
<evidence type="ECO:0000256" key="8">
    <source>
        <dbReference type="ARBA" id="ARBA00022932"/>
    </source>
</evidence>
<keyword evidence="9" id="KW-0233">DNA recombination</keyword>
<dbReference type="Gene3D" id="3.30.420.10">
    <property type="entry name" value="Ribonuclease H-like superfamily/Ribonuclease H"/>
    <property type="match status" value="1"/>
</dbReference>
<dbReference type="GO" id="GO:0004519">
    <property type="term" value="F:endonuclease activity"/>
    <property type="evidence" value="ECO:0007669"/>
    <property type="project" value="UniProtKB-KW"/>
</dbReference>
<evidence type="ECO:0000256" key="6">
    <source>
        <dbReference type="ARBA" id="ARBA00022908"/>
    </source>
</evidence>
<evidence type="ECO:0000256" key="3">
    <source>
        <dbReference type="ARBA" id="ARBA00022759"/>
    </source>
</evidence>
<keyword evidence="4" id="KW-0378">Hydrolase</keyword>
<dbReference type="GO" id="GO:0003964">
    <property type="term" value="F:RNA-directed DNA polymerase activity"/>
    <property type="evidence" value="ECO:0007669"/>
    <property type="project" value="UniProtKB-KW"/>
</dbReference>
<dbReference type="GO" id="GO:0006310">
    <property type="term" value="P:DNA recombination"/>
    <property type="evidence" value="ECO:0007669"/>
    <property type="project" value="UniProtKB-KW"/>
</dbReference>
<dbReference type="Pfam" id="PF14223">
    <property type="entry name" value="Retrotran_gag_2"/>
    <property type="match status" value="1"/>
</dbReference>
<dbReference type="InterPro" id="IPR012337">
    <property type="entry name" value="RNaseH-like_sf"/>
</dbReference>
<dbReference type="PANTHER" id="PTHR42648:SF11">
    <property type="entry name" value="TRANSPOSON TY4-P GAG-POL POLYPROTEIN"/>
    <property type="match status" value="1"/>
</dbReference>
<dbReference type="GO" id="GO:0015074">
    <property type="term" value="P:DNA integration"/>
    <property type="evidence" value="ECO:0007669"/>
    <property type="project" value="UniProtKB-KW"/>
</dbReference>
<keyword evidence="1" id="KW-0540">Nuclease</keyword>
<organism evidence="12 13">
    <name type="scientific">Phytophthora nicotianae</name>
    <name type="common">Potato buckeye rot agent</name>
    <name type="synonym">Phytophthora parasitica</name>
    <dbReference type="NCBI Taxonomy" id="4792"/>
    <lineage>
        <taxon>Eukaryota</taxon>
        <taxon>Sar</taxon>
        <taxon>Stramenopiles</taxon>
        <taxon>Oomycota</taxon>
        <taxon>Peronosporomycetes</taxon>
        <taxon>Peronosporales</taxon>
        <taxon>Peronosporaceae</taxon>
        <taxon>Phytophthora</taxon>
    </lineage>
</organism>
<feature type="region of interest" description="Disordered" evidence="10">
    <location>
        <begin position="221"/>
        <end position="264"/>
    </location>
</feature>
<dbReference type="AlphaFoldDB" id="A0A0W8CEL7"/>
<keyword evidence="7" id="KW-0695">RNA-directed DNA polymerase</keyword>
<dbReference type="InterPro" id="IPR036397">
    <property type="entry name" value="RNaseH_sf"/>
</dbReference>
<sequence>MEGQRVDTIRSLKFDGKNFLAYKEGLKAAACSEVLEDPNRKGDQAREDGTRATMQKRKEYRNKVLLLNDILTNTLDDGTRVRLAHLKNPQAKWAALVDDFEKKSFAVGLFKRRELLNVEFDPENESIRDYIHRVEAIRQELTLMHEDVSDREVITALLTGLGETYESMVETFDNLDDISLQQVKIKLTSREERLNQAKAVTEAKLGRKETFRPEMMQHSLEVRNNQQQGGKQNRSKSKVKKQQDDDDTCEDLPGYYKPTKSGGKKTKPVTMIEVVEDKPLPCFANPRQENESGKSFYVPFVLDNASGVNICGCREAFVSLTSDCDTVMRWFENTCKKAQMKGLVKFAVVDATTKKKVWITVEALFVEGATNLLSQRTLYEDHNFCAQTSEDQEVTTLSNQVKHITWEFDMVDGLYQTMVEIPRSQLAVLQTTVQPARSLRLWHHRLAHANWQVIREMASKELVRGLELSKEDQRKKGQCFNCDMAKMKRMSFHLKNPSRATNPFDKVLMDLSFIQETTMEGHTMYLHLLDEGSRYQWVYGQKTKEETVNNLKCFRDMVRAKHQTVVKTFHSDQGTEFLNQAMKEMCAGETIQIFSHPHSPRRYA</sequence>